<evidence type="ECO:0008006" key="4">
    <source>
        <dbReference type="Google" id="ProtNLM"/>
    </source>
</evidence>
<feature type="transmembrane region" description="Helical" evidence="1">
    <location>
        <begin position="64"/>
        <end position="85"/>
    </location>
</feature>
<sequence length="311" mass="33318">MNALLADLGKQLVTKWTAALMVPGALFAGAVLLAGVLGQRHAVDPRMLGEWSNRIATGRTHESGTALLVAVAGFLLGAAAAGLLAGAVGFFVEWTWGLTGSVAPLSWLARSRRRRWARADAEAVSAQRALLADIDDSTLRARARQAILDRDAICLVPAERPTWVGDRLRAADVRMHRGYAIDLTTVWPRMWLVLPQPARDELTAVQERCASAARMGGWGVLYVLLGVFWWPGLAIGVAVLLIARYRARLAVGVYTDLIESTVDLYGRELATQLGLACPGRLSPEVGAQISAIVRKDEVARLPPAGPPPVGA</sequence>
<evidence type="ECO:0000256" key="1">
    <source>
        <dbReference type="SAM" id="Phobius"/>
    </source>
</evidence>
<reference evidence="3" key="1">
    <citation type="journal article" date="2019" name="Int. J. Syst. Evol. Microbiol.">
        <title>The Global Catalogue of Microorganisms (GCM) 10K type strain sequencing project: providing services to taxonomists for standard genome sequencing and annotation.</title>
        <authorList>
            <consortium name="The Broad Institute Genomics Platform"/>
            <consortium name="The Broad Institute Genome Sequencing Center for Infectious Disease"/>
            <person name="Wu L."/>
            <person name="Ma J."/>
        </authorList>
    </citation>
    <scope>NUCLEOTIDE SEQUENCE [LARGE SCALE GENOMIC DNA]</scope>
    <source>
        <strain evidence="3">JCM 18304</strain>
    </source>
</reference>
<proteinExistence type="predicted"/>
<keyword evidence="1" id="KW-0812">Transmembrane</keyword>
<keyword evidence="1" id="KW-0472">Membrane</keyword>
<protein>
    <recommendedName>
        <fullName evidence="4">Vegetative cell wall protein gp1</fullName>
    </recommendedName>
</protein>
<name>A0ABP9RRT5_9ACTN</name>
<dbReference type="EMBL" id="BAABJQ010000007">
    <property type="protein sequence ID" value="GAA5185308.1"/>
    <property type="molecule type" value="Genomic_DNA"/>
</dbReference>
<feature type="transmembrane region" description="Helical" evidence="1">
    <location>
        <begin position="91"/>
        <end position="109"/>
    </location>
</feature>
<gene>
    <name evidence="2" type="ORF">GCM10023322_28920</name>
</gene>
<keyword evidence="1" id="KW-1133">Transmembrane helix</keyword>
<dbReference type="RefSeq" id="WP_345629808.1">
    <property type="nucleotide sequence ID" value="NZ_BAABJQ010000007.1"/>
</dbReference>
<feature type="transmembrane region" description="Helical" evidence="1">
    <location>
        <begin position="220"/>
        <end position="243"/>
    </location>
</feature>
<dbReference type="Proteomes" id="UP001501570">
    <property type="component" value="Unassembled WGS sequence"/>
</dbReference>
<accession>A0ABP9RRT5</accession>
<feature type="transmembrane region" description="Helical" evidence="1">
    <location>
        <begin position="16"/>
        <end position="37"/>
    </location>
</feature>
<keyword evidence="3" id="KW-1185">Reference proteome</keyword>
<evidence type="ECO:0000313" key="3">
    <source>
        <dbReference type="Proteomes" id="UP001501570"/>
    </source>
</evidence>
<organism evidence="2 3">
    <name type="scientific">Rugosimonospora acidiphila</name>
    <dbReference type="NCBI Taxonomy" id="556531"/>
    <lineage>
        <taxon>Bacteria</taxon>
        <taxon>Bacillati</taxon>
        <taxon>Actinomycetota</taxon>
        <taxon>Actinomycetes</taxon>
        <taxon>Micromonosporales</taxon>
        <taxon>Micromonosporaceae</taxon>
        <taxon>Rugosimonospora</taxon>
    </lineage>
</organism>
<comment type="caution">
    <text evidence="2">The sequence shown here is derived from an EMBL/GenBank/DDBJ whole genome shotgun (WGS) entry which is preliminary data.</text>
</comment>
<evidence type="ECO:0000313" key="2">
    <source>
        <dbReference type="EMBL" id="GAA5185308.1"/>
    </source>
</evidence>